<gene>
    <name evidence="5" type="ORF">DFR76_115125</name>
</gene>
<dbReference type="STRING" id="1210086.GCA_001613105_04555"/>
<organism evidence="5 6">
    <name type="scientific">Nocardia pseudobrasiliensis</name>
    <dbReference type="NCBI Taxonomy" id="45979"/>
    <lineage>
        <taxon>Bacteria</taxon>
        <taxon>Bacillati</taxon>
        <taxon>Actinomycetota</taxon>
        <taxon>Actinomycetes</taxon>
        <taxon>Mycobacteriales</taxon>
        <taxon>Nocardiaceae</taxon>
        <taxon>Nocardia</taxon>
    </lineage>
</organism>
<dbReference type="PROSITE" id="PS50914">
    <property type="entry name" value="BON"/>
    <property type="match status" value="1"/>
</dbReference>
<dbReference type="SUPFAM" id="SSF54631">
    <property type="entry name" value="CBS-domain pair"/>
    <property type="match status" value="1"/>
</dbReference>
<dbReference type="InterPro" id="IPR051257">
    <property type="entry name" value="Diverse_CBS-Domain"/>
</dbReference>
<evidence type="ECO:0000259" key="3">
    <source>
        <dbReference type="PROSITE" id="PS50914"/>
    </source>
</evidence>
<evidence type="ECO:0000256" key="1">
    <source>
        <dbReference type="ARBA" id="ARBA00023122"/>
    </source>
</evidence>
<proteinExistence type="predicted"/>
<evidence type="ECO:0000256" key="2">
    <source>
        <dbReference type="PROSITE-ProRule" id="PRU00703"/>
    </source>
</evidence>
<dbReference type="PIRSF" id="PIRSF036990">
    <property type="entry name" value="UCP036990_CBS_BON"/>
    <property type="match status" value="1"/>
</dbReference>
<feature type="domain" description="CBS" evidence="4">
    <location>
        <begin position="93"/>
        <end position="150"/>
    </location>
</feature>
<dbReference type="Gene3D" id="3.10.580.10">
    <property type="entry name" value="CBS-domain"/>
    <property type="match status" value="1"/>
</dbReference>
<dbReference type="InterPro" id="IPR046342">
    <property type="entry name" value="CBS_dom_sf"/>
</dbReference>
<dbReference type="EMBL" id="QQBC01000015">
    <property type="protein sequence ID" value="RDI60495.1"/>
    <property type="molecule type" value="Genomic_DNA"/>
</dbReference>
<evidence type="ECO:0000313" key="5">
    <source>
        <dbReference type="EMBL" id="RDI60495.1"/>
    </source>
</evidence>
<sequence length="245" mass="26622">MKHKRICDVMTRDVISVTTTTPFREVVRTLRDHDVSGVPVLDADGRVVGIVTEADLLGRQARAGGAVPGRIRHLLLHGAFARSGVARTAADLMSSPVVTVSAPDHLTTAAAALARHDVKRAPVLDVDGRLVGIVSRKDLLSVYLRPDYELVAEIRTEVFTRAMCVPRRAVSVEIVDGVVTLTGEVERQSMIEIITVLTEAVDGVVAVHNRLTARTDDTHLPPPEPENVGVFHPLIHSRTEGHETR</sequence>
<accession>A0A370HQD9</accession>
<dbReference type="PANTHER" id="PTHR43080">
    <property type="entry name" value="CBS DOMAIN-CONTAINING PROTEIN CBSX3, MITOCHONDRIAL"/>
    <property type="match status" value="1"/>
</dbReference>
<dbReference type="PROSITE" id="PS51371">
    <property type="entry name" value="CBS"/>
    <property type="match status" value="2"/>
</dbReference>
<reference evidence="5 6" key="1">
    <citation type="submission" date="2018-07" db="EMBL/GenBank/DDBJ databases">
        <title>Genomic Encyclopedia of Type Strains, Phase IV (KMG-IV): sequencing the most valuable type-strain genomes for metagenomic binning, comparative biology and taxonomic classification.</title>
        <authorList>
            <person name="Goeker M."/>
        </authorList>
    </citation>
    <scope>NUCLEOTIDE SEQUENCE [LARGE SCALE GENOMIC DNA]</scope>
    <source>
        <strain evidence="5 6">DSM 44290</strain>
    </source>
</reference>
<dbReference type="RefSeq" id="WP_068001055.1">
    <property type="nucleotide sequence ID" value="NZ_QQBC01000015.1"/>
</dbReference>
<keyword evidence="1 2" id="KW-0129">CBS domain</keyword>
<dbReference type="Proteomes" id="UP000254869">
    <property type="component" value="Unassembled WGS sequence"/>
</dbReference>
<dbReference type="InterPro" id="IPR007055">
    <property type="entry name" value="BON_dom"/>
</dbReference>
<dbReference type="InterPro" id="IPR017080">
    <property type="entry name" value="UCP036990_CBS_BON"/>
</dbReference>
<dbReference type="Pfam" id="PF04972">
    <property type="entry name" value="BON"/>
    <property type="match status" value="1"/>
</dbReference>
<dbReference type="PANTHER" id="PTHR43080:SF29">
    <property type="entry name" value="OS02G0818000 PROTEIN"/>
    <property type="match status" value="1"/>
</dbReference>
<feature type="domain" description="CBS" evidence="4">
    <location>
        <begin position="10"/>
        <end position="67"/>
    </location>
</feature>
<protein>
    <submittedName>
        <fullName evidence="5">BON domain-containing protein</fullName>
    </submittedName>
</protein>
<dbReference type="InterPro" id="IPR000644">
    <property type="entry name" value="CBS_dom"/>
</dbReference>
<dbReference type="SMART" id="SM00116">
    <property type="entry name" value="CBS"/>
    <property type="match status" value="2"/>
</dbReference>
<evidence type="ECO:0000259" key="4">
    <source>
        <dbReference type="PROSITE" id="PS51371"/>
    </source>
</evidence>
<feature type="domain" description="BON" evidence="3">
    <location>
        <begin position="146"/>
        <end position="215"/>
    </location>
</feature>
<dbReference type="CDD" id="cd04586">
    <property type="entry name" value="CBS_pair_BON_assoc"/>
    <property type="match status" value="1"/>
</dbReference>
<keyword evidence="6" id="KW-1185">Reference proteome</keyword>
<comment type="caution">
    <text evidence="5">The sequence shown here is derived from an EMBL/GenBank/DDBJ whole genome shotgun (WGS) entry which is preliminary data.</text>
</comment>
<dbReference type="Gene3D" id="3.30.1340.30">
    <property type="match status" value="1"/>
</dbReference>
<name>A0A370HQD9_9NOCA</name>
<dbReference type="AlphaFoldDB" id="A0A370HQD9"/>
<evidence type="ECO:0000313" key="6">
    <source>
        <dbReference type="Proteomes" id="UP000254869"/>
    </source>
</evidence>
<dbReference type="Pfam" id="PF00571">
    <property type="entry name" value="CBS"/>
    <property type="match status" value="2"/>
</dbReference>